<feature type="non-terminal residue" evidence="1">
    <location>
        <position position="1"/>
    </location>
</feature>
<dbReference type="EMBL" id="JACVVK020000083">
    <property type="protein sequence ID" value="KAK7494380.1"/>
    <property type="molecule type" value="Genomic_DNA"/>
</dbReference>
<gene>
    <name evidence="1" type="ORF">BaRGS_00014272</name>
</gene>
<organism evidence="1 2">
    <name type="scientific">Batillaria attramentaria</name>
    <dbReference type="NCBI Taxonomy" id="370345"/>
    <lineage>
        <taxon>Eukaryota</taxon>
        <taxon>Metazoa</taxon>
        <taxon>Spiralia</taxon>
        <taxon>Lophotrochozoa</taxon>
        <taxon>Mollusca</taxon>
        <taxon>Gastropoda</taxon>
        <taxon>Caenogastropoda</taxon>
        <taxon>Sorbeoconcha</taxon>
        <taxon>Cerithioidea</taxon>
        <taxon>Batillariidae</taxon>
        <taxon>Batillaria</taxon>
    </lineage>
</organism>
<protein>
    <submittedName>
        <fullName evidence="1">Uncharacterized protein</fullName>
    </submittedName>
</protein>
<name>A0ABD0L5F9_9CAEN</name>
<sequence length="76" mass="8621">QLDRRGKCLAVPVDSRQRNIVQTVLEHFPPTQKSTGRPRALPMDQAHKRDLRDFSSLLCQQSGWHGSCYCNGLVLC</sequence>
<evidence type="ECO:0000313" key="2">
    <source>
        <dbReference type="Proteomes" id="UP001519460"/>
    </source>
</evidence>
<keyword evidence="2" id="KW-1185">Reference proteome</keyword>
<dbReference type="Proteomes" id="UP001519460">
    <property type="component" value="Unassembled WGS sequence"/>
</dbReference>
<dbReference type="AlphaFoldDB" id="A0ABD0L5F9"/>
<comment type="caution">
    <text evidence="1">The sequence shown here is derived from an EMBL/GenBank/DDBJ whole genome shotgun (WGS) entry which is preliminary data.</text>
</comment>
<proteinExistence type="predicted"/>
<reference evidence="1 2" key="1">
    <citation type="journal article" date="2023" name="Sci. Data">
        <title>Genome assembly of the Korean intertidal mud-creeper Batillaria attramentaria.</title>
        <authorList>
            <person name="Patra A.K."/>
            <person name="Ho P.T."/>
            <person name="Jun S."/>
            <person name="Lee S.J."/>
            <person name="Kim Y."/>
            <person name="Won Y.J."/>
        </authorList>
    </citation>
    <scope>NUCLEOTIDE SEQUENCE [LARGE SCALE GENOMIC DNA]</scope>
    <source>
        <strain evidence="1">Wonlab-2016</strain>
    </source>
</reference>
<accession>A0ABD0L5F9</accession>
<evidence type="ECO:0000313" key="1">
    <source>
        <dbReference type="EMBL" id="KAK7494380.1"/>
    </source>
</evidence>